<dbReference type="InterPro" id="IPR029625">
    <property type="entry name" value="FAM169"/>
</dbReference>
<feature type="compositionally biased region" description="Basic and acidic residues" evidence="2">
    <location>
        <begin position="1188"/>
        <end position="1214"/>
    </location>
</feature>
<sequence length="1287" mass="142539">MEFPVDLLADVSQVELEQSAHNYINNLLYSNPDLPEHLILSDSTQVTINISSVGFTPLYGLSDKHKILALFSPSDPMTAVALYLLDQWWTVDDILKTADPDRDGAMEVETLGERVVLYILNRIIYRAKEMTSEELPFLCHGEKDCAKILWNKGEAVGFYSVKPSGSIYNSSSTRSYLLPVMDSIFVRKCHRGKGFGFQMLEDFVLSSHEDCLGLRYPLTKSMYKVCQKYLCQYPEHTDLLWEVESIGGPSQRTNIARKIQAMDLSAVSKSLVFTEESVVITEMTETDVVMEAIPTQIKETESVECTVDIVEEVTVRRATKVSEAELPVAARGRSGGSKRRNVEERITEEKSEKIIRIEDIEAETPRDEQLGAQQKTELNDGSELVQTEGMFSIGEDVVDTAPKEAATATISDTPATVLPSQDLEEDDVTATPTTVKPQVEDDLNTSHDSQITVENVASEIEEAEEEHKEEDSAVLVAQHVVSLSTHATSEGGEAGKTGRAVVKAIKIVQSETPRRRSQRHRKLEEEITAQDRGRVLRARTVMSTATPKRNSTRHSHKVNEESEKEVDVAEENNVSSTEVLEELTVTGGKELEEIASIKEDVTTVEELKEEVKQQVEDEELTSAEETEKQEEPGVKDTVVKGSSTELPDTAKNALTEVNVDEKVTDESEKEQKGEEVEKSVVEDKQQVSDDEIEEPPVVQKRASRGRRKVTPKSTQQSEGHKKQEEERTDEADLGAGSAASEEKADEKAMDKQMEEETVDKTEENKSTEELTVVEEGTKAEEPAEDVTPSTEVKVEECMEVQEDKETEGGTETVSVMEADKDKEEDDMIQDPNTVATASETVTPDEVDETAISVAEEPQEKDIEIPKLQKATVILVDLKTCSHLSVKEAEETPADGECSAPEKELISAEEKDISSYVAEEQAPEPKMLVLEEEDGGKQENNTEESLDATAEAETVEKQELEEDSSDKEKKESANVDGEMSEAEEAPFVEARVLRSGRKLVKETYQQYNIGDVVTEKEVDEAEPGNGEVEGEKEVTGKDAVAVTVPVEEKPSAESLSKICADTEPDIPVVDDTEDNLPPAEGDDAISLEEDETPGGTKTPRCKTTRKQADEQEAESSEEEETAVTTRTLSRGRESASATPKGKSRRSRKQEEEQKGAEESKKIEETGGDEGKAPEEDQMEVEEEEPLPVEVKEASIEERGEKNEREIEAVSKKEESVEQTIDVEEGKAVAEEGQYVEEEQLEAIVASAEKTLQEEEDGPKESAKEAEVEEEKEEKKKKKKKGCGQPKSL</sequence>
<feature type="region of interest" description="Disordered" evidence="2">
    <location>
        <begin position="545"/>
        <end position="575"/>
    </location>
</feature>
<feature type="region of interest" description="Disordered" evidence="2">
    <location>
        <begin position="607"/>
        <end position="844"/>
    </location>
</feature>
<gene>
    <name evidence="3" type="primary">LOC127375887</name>
</gene>
<dbReference type="Ensembl" id="ENSDLAT00005070917.1">
    <property type="protein sequence ID" value="ENSDLAP00005072573.1"/>
    <property type="gene ID" value="ENSDLAG00005033860.1"/>
</dbReference>
<protein>
    <recommendedName>
        <fullName evidence="5">Protein FAM169A</fullName>
    </recommendedName>
</protein>
<organism evidence="3 4">
    <name type="scientific">Dicentrarchus labrax</name>
    <name type="common">European seabass</name>
    <name type="synonym">Morone labrax</name>
    <dbReference type="NCBI Taxonomy" id="13489"/>
    <lineage>
        <taxon>Eukaryota</taxon>
        <taxon>Metazoa</taxon>
        <taxon>Chordata</taxon>
        <taxon>Craniata</taxon>
        <taxon>Vertebrata</taxon>
        <taxon>Euteleostomi</taxon>
        <taxon>Actinopterygii</taxon>
        <taxon>Neopterygii</taxon>
        <taxon>Teleostei</taxon>
        <taxon>Neoteleostei</taxon>
        <taxon>Acanthomorphata</taxon>
        <taxon>Eupercaria</taxon>
        <taxon>Moronidae</taxon>
        <taxon>Dicentrarchus</taxon>
    </lineage>
</organism>
<feature type="region of interest" description="Disordered" evidence="2">
    <location>
        <begin position="421"/>
        <end position="446"/>
    </location>
</feature>
<feature type="region of interest" description="Disordered" evidence="2">
    <location>
        <begin position="1016"/>
        <end position="1226"/>
    </location>
</feature>
<feature type="compositionally biased region" description="Acidic residues" evidence="2">
    <location>
        <begin position="1174"/>
        <end position="1185"/>
    </location>
</feature>
<keyword evidence="4" id="KW-1185">Reference proteome</keyword>
<evidence type="ECO:0000256" key="1">
    <source>
        <dbReference type="SAM" id="Coils"/>
    </source>
</evidence>
<dbReference type="PANTHER" id="PTHR22442:SF3">
    <property type="entry name" value="SOLUBLE LAMIN-ASSOCIATED PROTEIN OF 75 KDA"/>
    <property type="match status" value="1"/>
</dbReference>
<evidence type="ECO:0008006" key="5">
    <source>
        <dbReference type="Google" id="ProtNLM"/>
    </source>
</evidence>
<feature type="compositionally biased region" description="Basic and acidic residues" evidence="2">
    <location>
        <begin position="899"/>
        <end position="912"/>
    </location>
</feature>
<name>A0A8P4GB80_DICLA</name>
<feature type="compositionally biased region" description="Acidic residues" evidence="2">
    <location>
        <begin position="1061"/>
        <end position="1091"/>
    </location>
</feature>
<feature type="compositionally biased region" description="Basic residues" evidence="2">
    <location>
        <begin position="701"/>
        <end position="710"/>
    </location>
</feature>
<dbReference type="GeneTree" id="ENSGT00510000048902"/>
<feature type="compositionally biased region" description="Basic and acidic residues" evidence="2">
    <location>
        <begin position="792"/>
        <end position="807"/>
    </location>
</feature>
<reference evidence="3" key="2">
    <citation type="submission" date="2025-09" db="UniProtKB">
        <authorList>
            <consortium name="Ensembl"/>
        </authorList>
    </citation>
    <scope>IDENTIFICATION</scope>
</reference>
<reference evidence="3" key="1">
    <citation type="submission" date="2025-08" db="UniProtKB">
        <authorList>
            <consortium name="Ensembl"/>
        </authorList>
    </citation>
    <scope>IDENTIFICATION</scope>
</reference>
<dbReference type="GeneID" id="127375887"/>
<evidence type="ECO:0000313" key="3">
    <source>
        <dbReference type="Ensembl" id="ENSDLAP00005072573.1"/>
    </source>
</evidence>
<feature type="region of interest" description="Disordered" evidence="2">
    <location>
        <begin position="1245"/>
        <end position="1287"/>
    </location>
</feature>
<feature type="compositionally biased region" description="Polar residues" evidence="2">
    <location>
        <begin position="830"/>
        <end position="841"/>
    </location>
</feature>
<feature type="compositionally biased region" description="Basic and acidic residues" evidence="2">
    <location>
        <begin position="659"/>
        <end position="687"/>
    </location>
</feature>
<keyword evidence="1" id="KW-0175">Coiled coil</keyword>
<feature type="compositionally biased region" description="Basic and acidic residues" evidence="2">
    <location>
        <begin position="1147"/>
        <end position="1173"/>
    </location>
</feature>
<dbReference type="RefSeq" id="XP_051278230.1">
    <property type="nucleotide sequence ID" value="XM_051422270.1"/>
</dbReference>
<dbReference type="OrthoDB" id="8954808at2759"/>
<dbReference type="OMA" id="HEYENES"/>
<feature type="compositionally biased region" description="Acidic residues" evidence="2">
    <location>
        <begin position="1109"/>
        <end position="1120"/>
    </location>
</feature>
<dbReference type="RefSeq" id="XP_051278231.1">
    <property type="nucleotide sequence ID" value="XM_051422271.1"/>
</dbReference>
<feature type="compositionally biased region" description="Basic and acidic residues" evidence="2">
    <location>
        <begin position="740"/>
        <end position="768"/>
    </location>
</feature>
<dbReference type="PANTHER" id="PTHR22442">
    <property type="match status" value="1"/>
</dbReference>
<evidence type="ECO:0000256" key="2">
    <source>
        <dbReference type="SAM" id="MobiDB-lite"/>
    </source>
</evidence>
<feature type="compositionally biased region" description="Basic and acidic residues" evidence="2">
    <location>
        <begin position="557"/>
        <end position="567"/>
    </location>
</feature>
<dbReference type="Proteomes" id="UP000694389">
    <property type="component" value="Unassembled WGS sequence"/>
</dbReference>
<evidence type="ECO:0000313" key="4">
    <source>
        <dbReference type="Proteomes" id="UP000694389"/>
    </source>
</evidence>
<proteinExistence type="predicted"/>
<feature type="region of interest" description="Disordered" evidence="2">
    <location>
        <begin position="885"/>
        <end position="987"/>
    </location>
</feature>
<feature type="compositionally biased region" description="Basic and acidic residues" evidence="2">
    <location>
        <begin position="625"/>
        <end position="638"/>
    </location>
</feature>
<feature type="coiled-coil region" evidence="1">
    <location>
        <begin position="446"/>
        <end position="473"/>
    </location>
</feature>
<accession>A0A8P4GB80</accession>